<keyword evidence="4" id="KW-1185">Reference proteome</keyword>
<keyword evidence="2" id="KW-0812">Transmembrane</keyword>
<dbReference type="Proteomes" id="UP000436088">
    <property type="component" value="Unassembled WGS sequence"/>
</dbReference>
<keyword evidence="2" id="KW-1133">Transmembrane helix</keyword>
<reference evidence="3" key="1">
    <citation type="submission" date="2019-09" db="EMBL/GenBank/DDBJ databases">
        <title>Draft genome information of white flower Hibiscus syriacus.</title>
        <authorList>
            <person name="Kim Y.-M."/>
        </authorList>
    </citation>
    <scope>NUCLEOTIDE SEQUENCE [LARGE SCALE GENOMIC DNA]</scope>
    <source>
        <strain evidence="3">YM2019G1</strain>
    </source>
</reference>
<organism evidence="3 4">
    <name type="scientific">Hibiscus syriacus</name>
    <name type="common">Rose of Sharon</name>
    <dbReference type="NCBI Taxonomy" id="106335"/>
    <lineage>
        <taxon>Eukaryota</taxon>
        <taxon>Viridiplantae</taxon>
        <taxon>Streptophyta</taxon>
        <taxon>Embryophyta</taxon>
        <taxon>Tracheophyta</taxon>
        <taxon>Spermatophyta</taxon>
        <taxon>Magnoliopsida</taxon>
        <taxon>eudicotyledons</taxon>
        <taxon>Gunneridae</taxon>
        <taxon>Pentapetalae</taxon>
        <taxon>rosids</taxon>
        <taxon>malvids</taxon>
        <taxon>Malvales</taxon>
        <taxon>Malvaceae</taxon>
        <taxon>Malvoideae</taxon>
        <taxon>Hibiscus</taxon>
    </lineage>
</organism>
<feature type="region of interest" description="Disordered" evidence="1">
    <location>
        <begin position="79"/>
        <end position="119"/>
    </location>
</feature>
<protein>
    <submittedName>
        <fullName evidence="3">Uncharacterized protein</fullName>
    </submittedName>
</protein>
<gene>
    <name evidence="3" type="ORF">F3Y22_tig00110387pilonHSYRG00225</name>
</gene>
<comment type="caution">
    <text evidence="3">The sequence shown here is derived from an EMBL/GenBank/DDBJ whole genome shotgun (WGS) entry which is preliminary data.</text>
</comment>
<proteinExistence type="predicted"/>
<sequence>MGAVFVDQDNQGFPMYQLVMMGEEGSLSPPAEASSLMLSDVRREREMSDMVSVKAMHLQMMRYEHFTYSIYEENIQLSTSNYDDDDDDDDNGGCDDHDGDNEGLYRTNASQNRRDDDDKTHRKIGEYFYDSFAGGTTSSGGGMAVPVESVAKLCTLFGNFPHGGSASAAVREANMAAQLSQYTNTKATRTRGKRQEGDTGDRSRIFVHFEFTVIMAVAGVIAAVAVAIGRYSKAYDEAALRFRGNKAKLNFPENVKFRPNPTTTTTTTNFSISISSNTLFSVPTSTDPIVHSQSHHTVPNPQLAGGYQDYSQLFLSSLNNDFPRRQQQNQPMYPYDQIVLSGSSSVGSHALALSLSSSLPPTSYPTVFPIQTT</sequence>
<evidence type="ECO:0000313" key="3">
    <source>
        <dbReference type="EMBL" id="KAE8706919.1"/>
    </source>
</evidence>
<accession>A0A6A3AVS0</accession>
<feature type="compositionally biased region" description="Acidic residues" evidence="1">
    <location>
        <begin position="82"/>
        <end position="101"/>
    </location>
</feature>
<evidence type="ECO:0000256" key="1">
    <source>
        <dbReference type="SAM" id="MobiDB-lite"/>
    </source>
</evidence>
<evidence type="ECO:0000313" key="4">
    <source>
        <dbReference type="Proteomes" id="UP000436088"/>
    </source>
</evidence>
<dbReference type="EMBL" id="VEPZ02000966">
    <property type="protein sequence ID" value="KAE8706919.1"/>
    <property type="molecule type" value="Genomic_DNA"/>
</dbReference>
<keyword evidence="2" id="KW-0472">Membrane</keyword>
<name>A0A6A3AVS0_HIBSY</name>
<evidence type="ECO:0000256" key="2">
    <source>
        <dbReference type="SAM" id="Phobius"/>
    </source>
</evidence>
<dbReference type="AlphaFoldDB" id="A0A6A3AVS0"/>
<feature type="transmembrane region" description="Helical" evidence="2">
    <location>
        <begin position="205"/>
        <end position="228"/>
    </location>
</feature>